<dbReference type="Proteomes" id="UP000503336">
    <property type="component" value="Chromosome"/>
</dbReference>
<dbReference type="PANTHER" id="PTHR30189">
    <property type="entry name" value="LPS-ASSEMBLY PROTEIN"/>
    <property type="match status" value="1"/>
</dbReference>
<evidence type="ECO:0000259" key="2">
    <source>
        <dbReference type="Pfam" id="PF04453"/>
    </source>
</evidence>
<comment type="function">
    <text evidence="1">Involved in the assembly of lipopolysaccharide (LPS) at the surface of the outer membrane.</text>
</comment>
<dbReference type="GO" id="GO:0043165">
    <property type="term" value="P:Gram-negative-bacterium-type cell outer membrane assembly"/>
    <property type="evidence" value="ECO:0007669"/>
    <property type="project" value="UniProtKB-UniRule"/>
</dbReference>
<sequence length="721" mass="78905">MMFEFRRILSIVVVTALAQLVFAEARADATRGAPVALIADEISYSSETGVVTARGDVQVFRDGRTLTADEISYDSNADRLRAAGAMVLRTESGETVFADAADLDAEFRNGIIDGAKAVIAGGAAKFAAAEAERVEDRYNVLTKAVFSPCEVCAASPSPLWRIRAERIIHDQEERRIHYEDAYFDVLGATVGYLPYFSHPSPEVDRATGFLAPDISNDGAYGFGVKLPYYIVVDDYSDVTLTPFVATNDGAILETEYRRRFATGFIDLDLNLGVTDYDSDGKDARARFGGFGTARYGLGDGVHTGFDLAFATDDPFLRRYEYTDLDRLNSEAFIRAYDGRNRAGLNLSYTQSLRRNEPQDTLPAPVPEFSLRRVMNTPFVGGGELGFSLDGGALFREEGRDAGRISAGADWSRSVITEGGLVLRGFADARGDAYQTGDDPALDGAAYRFLPRAGVEARMPFMRSEETGATQILEPIVQFIATPGDINQGDIPNEDSVEVEFDEMNLFETDRFTGFDRVETGVFANIGARFTRIDPAGWGATAAGGAVIRFTDQDEFSSAAGLTGATSDFVGSLGLTYSDQLQFGARARISDEFEFNRAEIYGVGRHAPVSLYGSLLYIEADPSALSFDERSEAMLGGALDLNRNWRLAGEVGRDLESDRFNTARASVTYTNECAAVEVYANRNFNETEDVPDSLTVGLRVRLFGATDDYRRRSRVCDYRTSQ</sequence>
<comment type="similarity">
    <text evidence="1">Belongs to the LptD family.</text>
</comment>
<dbReference type="HAMAP" id="MF_01411">
    <property type="entry name" value="LPS_assembly_LptD"/>
    <property type="match status" value="1"/>
</dbReference>
<name>A0A7L5BTJ1_9RHOB</name>
<comment type="subunit">
    <text evidence="1">Component of the lipopolysaccharide transport and assembly complex.</text>
</comment>
<dbReference type="Pfam" id="PF04453">
    <property type="entry name" value="LptD"/>
    <property type="match status" value="1"/>
</dbReference>
<dbReference type="GO" id="GO:1990351">
    <property type="term" value="C:transporter complex"/>
    <property type="evidence" value="ECO:0007669"/>
    <property type="project" value="TreeGrafter"/>
</dbReference>
<comment type="caution">
    <text evidence="1">Lacks conserved residue(s) required for the propagation of feature annotation.</text>
</comment>
<dbReference type="GO" id="GO:0009279">
    <property type="term" value="C:cell outer membrane"/>
    <property type="evidence" value="ECO:0007669"/>
    <property type="project" value="UniProtKB-SubCell"/>
</dbReference>
<keyword evidence="1" id="KW-0472">Membrane</keyword>
<reference evidence="3 4" key="1">
    <citation type="submission" date="2020-02" db="EMBL/GenBank/DDBJ databases">
        <title>complete genome sequence of Rhodobacteraceae bacterium.</title>
        <authorList>
            <person name="Park J."/>
            <person name="Kim Y.-S."/>
            <person name="Kim K.-H."/>
        </authorList>
    </citation>
    <scope>NUCLEOTIDE SEQUENCE [LARGE SCALE GENOMIC DNA]</scope>
    <source>
        <strain evidence="3 4">RR4-56</strain>
    </source>
</reference>
<evidence type="ECO:0000313" key="4">
    <source>
        <dbReference type="Proteomes" id="UP000503336"/>
    </source>
</evidence>
<evidence type="ECO:0000313" key="3">
    <source>
        <dbReference type="EMBL" id="QIE55360.1"/>
    </source>
</evidence>
<organism evidence="3 4">
    <name type="scientific">Pikeienuella piscinae</name>
    <dbReference type="NCBI Taxonomy" id="2748098"/>
    <lineage>
        <taxon>Bacteria</taxon>
        <taxon>Pseudomonadati</taxon>
        <taxon>Pseudomonadota</taxon>
        <taxon>Alphaproteobacteria</taxon>
        <taxon>Rhodobacterales</taxon>
        <taxon>Paracoccaceae</taxon>
        <taxon>Pikeienuella</taxon>
    </lineage>
</organism>
<dbReference type="PANTHER" id="PTHR30189:SF1">
    <property type="entry name" value="LPS-ASSEMBLY PROTEIN LPTD"/>
    <property type="match status" value="1"/>
</dbReference>
<dbReference type="GO" id="GO:0015920">
    <property type="term" value="P:lipopolysaccharide transport"/>
    <property type="evidence" value="ECO:0007669"/>
    <property type="project" value="InterPro"/>
</dbReference>
<dbReference type="EMBL" id="CP049056">
    <property type="protein sequence ID" value="QIE55360.1"/>
    <property type="molecule type" value="Genomic_DNA"/>
</dbReference>
<dbReference type="RefSeq" id="WP_165097165.1">
    <property type="nucleotide sequence ID" value="NZ_CP049056.1"/>
</dbReference>
<gene>
    <name evidence="1" type="primary">lptD</name>
    <name evidence="3" type="ORF">G5B40_07760</name>
</gene>
<proteinExistence type="inferred from homology"/>
<protein>
    <recommendedName>
        <fullName evidence="1">LPS-assembly protein LptD</fullName>
    </recommendedName>
</protein>
<evidence type="ECO:0000256" key="1">
    <source>
        <dbReference type="HAMAP-Rule" id="MF_01411"/>
    </source>
</evidence>
<dbReference type="InterPro" id="IPR007543">
    <property type="entry name" value="LptD_C"/>
</dbReference>
<keyword evidence="1" id="KW-0732">Signal</keyword>
<dbReference type="Gene3D" id="2.60.450.10">
    <property type="entry name" value="Lipopolysaccharide (LPS) transport protein A like domain"/>
    <property type="match status" value="1"/>
</dbReference>
<accession>A0A7L5BTJ1</accession>
<dbReference type="KEGG" id="hdh:G5B40_07760"/>
<feature type="domain" description="LptD C-terminal" evidence="2">
    <location>
        <begin position="294"/>
        <end position="644"/>
    </location>
</feature>
<dbReference type="InterPro" id="IPR050218">
    <property type="entry name" value="LptD"/>
</dbReference>
<comment type="subcellular location">
    <subcellularLocation>
        <location evidence="1">Cell outer membrane</location>
    </subcellularLocation>
</comment>
<keyword evidence="4" id="KW-1185">Reference proteome</keyword>
<dbReference type="AlphaFoldDB" id="A0A7L5BTJ1"/>
<dbReference type="InterPro" id="IPR020889">
    <property type="entry name" value="LipoPS_assembly_LptD"/>
</dbReference>
<keyword evidence="1" id="KW-0998">Cell outer membrane</keyword>